<gene>
    <name evidence="2" type="ORF">AMTR_s00104p00135460</name>
</gene>
<feature type="non-terminal residue" evidence="2">
    <location>
        <position position="1"/>
    </location>
</feature>
<feature type="non-terminal residue" evidence="2">
    <location>
        <position position="106"/>
    </location>
</feature>
<feature type="compositionally biased region" description="Basic and acidic residues" evidence="1">
    <location>
        <begin position="46"/>
        <end position="68"/>
    </location>
</feature>
<dbReference type="Gramene" id="ERN00391">
    <property type="protein sequence ID" value="ERN00391"/>
    <property type="gene ID" value="AMTR_s00104p00135460"/>
</dbReference>
<dbReference type="EMBL" id="KI394907">
    <property type="protein sequence ID" value="ERN00391.1"/>
    <property type="molecule type" value="Genomic_DNA"/>
</dbReference>
<feature type="compositionally biased region" description="Polar residues" evidence="1">
    <location>
        <begin position="36"/>
        <end position="45"/>
    </location>
</feature>
<sequence>IQQAKPDARDDHVFERERLTWTQVQQEVASMALSPMRTTISGTQTKVKEVAKEKGRRKGEGGREGEGADKEEDDSGGGYRLREDKGRNFYIEDDTDNDGFTSSSDQ</sequence>
<dbReference type="AlphaFoldDB" id="W1NYL0"/>
<accession>W1NYL0</accession>
<reference evidence="3" key="1">
    <citation type="journal article" date="2013" name="Science">
        <title>The Amborella genome and the evolution of flowering plants.</title>
        <authorList>
            <consortium name="Amborella Genome Project"/>
        </authorList>
    </citation>
    <scope>NUCLEOTIDE SEQUENCE [LARGE SCALE GENOMIC DNA]</scope>
</reference>
<evidence type="ECO:0000256" key="1">
    <source>
        <dbReference type="SAM" id="MobiDB-lite"/>
    </source>
</evidence>
<protein>
    <submittedName>
        <fullName evidence="2">Uncharacterized protein</fullName>
    </submittedName>
</protein>
<proteinExistence type="predicted"/>
<name>W1NYL0_AMBTC</name>
<dbReference type="HOGENOM" id="CLU_2229964_0_0_1"/>
<evidence type="ECO:0000313" key="3">
    <source>
        <dbReference type="Proteomes" id="UP000017836"/>
    </source>
</evidence>
<feature type="region of interest" description="Disordered" evidence="1">
    <location>
        <begin position="34"/>
        <end position="106"/>
    </location>
</feature>
<organism evidence="2 3">
    <name type="scientific">Amborella trichopoda</name>
    <dbReference type="NCBI Taxonomy" id="13333"/>
    <lineage>
        <taxon>Eukaryota</taxon>
        <taxon>Viridiplantae</taxon>
        <taxon>Streptophyta</taxon>
        <taxon>Embryophyta</taxon>
        <taxon>Tracheophyta</taxon>
        <taxon>Spermatophyta</taxon>
        <taxon>Magnoliopsida</taxon>
        <taxon>Amborellales</taxon>
        <taxon>Amborellaceae</taxon>
        <taxon>Amborella</taxon>
    </lineage>
</organism>
<evidence type="ECO:0000313" key="2">
    <source>
        <dbReference type="EMBL" id="ERN00391.1"/>
    </source>
</evidence>
<keyword evidence="3" id="KW-1185">Reference proteome</keyword>
<dbReference type="Proteomes" id="UP000017836">
    <property type="component" value="Unassembled WGS sequence"/>
</dbReference>